<accession>A0A938YSW4</accession>
<dbReference type="PANTHER" id="PTHR34294">
    <property type="entry name" value="TRANSCRIPTIONAL REGULATOR-RELATED"/>
    <property type="match status" value="1"/>
</dbReference>
<dbReference type="GO" id="GO:0003677">
    <property type="term" value="F:DNA binding"/>
    <property type="evidence" value="ECO:0007669"/>
    <property type="project" value="UniProtKB-KW"/>
</dbReference>
<gene>
    <name evidence="6" type="ORF">JL107_17620</name>
</gene>
<dbReference type="Gene3D" id="1.10.10.60">
    <property type="entry name" value="Homeodomain-like"/>
    <property type="match status" value="1"/>
</dbReference>
<protein>
    <recommendedName>
        <fullName evidence="5">Sugar-binding domain-containing protein</fullName>
    </recommendedName>
</protein>
<comment type="caution">
    <text evidence="6">The sequence shown here is derived from an EMBL/GenBank/DDBJ whole genome shotgun (WGS) entry which is preliminary data.</text>
</comment>
<organism evidence="6 7">
    <name type="scientific">Nakamurella flavida</name>
    <dbReference type="NCBI Taxonomy" id="363630"/>
    <lineage>
        <taxon>Bacteria</taxon>
        <taxon>Bacillati</taxon>
        <taxon>Actinomycetota</taxon>
        <taxon>Actinomycetes</taxon>
        <taxon>Nakamurellales</taxon>
        <taxon>Nakamurellaceae</taxon>
        <taxon>Nakamurella</taxon>
    </lineage>
</organism>
<dbReference type="EMBL" id="JAERWL010000016">
    <property type="protein sequence ID" value="MBM9478270.1"/>
    <property type="molecule type" value="Genomic_DNA"/>
</dbReference>
<dbReference type="Proteomes" id="UP000663801">
    <property type="component" value="Unassembled WGS sequence"/>
</dbReference>
<evidence type="ECO:0000256" key="3">
    <source>
        <dbReference type="ARBA" id="ARBA00023125"/>
    </source>
</evidence>
<dbReference type="GO" id="GO:0030246">
    <property type="term" value="F:carbohydrate binding"/>
    <property type="evidence" value="ECO:0007669"/>
    <property type="project" value="InterPro"/>
</dbReference>
<keyword evidence="4" id="KW-0804">Transcription</keyword>
<evidence type="ECO:0000259" key="5">
    <source>
        <dbReference type="Pfam" id="PF04198"/>
    </source>
</evidence>
<dbReference type="PANTHER" id="PTHR34294:SF1">
    <property type="entry name" value="TRANSCRIPTIONAL REGULATOR LSRR"/>
    <property type="match status" value="1"/>
</dbReference>
<dbReference type="InterPro" id="IPR037171">
    <property type="entry name" value="NagB/RpiA_transferase-like"/>
</dbReference>
<comment type="similarity">
    <text evidence="1">Belongs to the SorC transcriptional regulatory family.</text>
</comment>
<reference evidence="6" key="1">
    <citation type="submission" date="2021-01" db="EMBL/GenBank/DDBJ databases">
        <title>KCTC 19127 draft genome.</title>
        <authorList>
            <person name="An D."/>
        </authorList>
    </citation>
    <scope>NUCLEOTIDE SEQUENCE</scope>
    <source>
        <strain evidence="6">KCTC 19127</strain>
    </source>
</reference>
<sequence length="329" mass="35164">MTMADTGATQDPAAQGIGIDQLRLLCKVARMYHERGIRQPQIAAQLSLSQPRVSRLLRQATELGIVRTVVSLPSGVYADLEDEVQSRYGLRDCMVVDVGGVQDVVPALGAAAADYLDATLTGEHRIGVSSWSETLLYAVDRMPRKNTVAASRIVQMIGGLGDPGVQVQATRLTGRLAHVTGATPVFLAAPGLVGSRAVRDALLGDPSIVDVVRMWDELTVALVGIGSLDPSPLMRRSGNAMTEQDQQELRELGAVGDVCLRYFDMQGRPVRSPLDDRLVGITPEGFTAIPRRIGVAGGQRKVTAVRAALLGGWVNVLITDRTVAEQLIA</sequence>
<dbReference type="AlphaFoldDB" id="A0A938YSW4"/>
<keyword evidence="3" id="KW-0238">DNA-binding</keyword>
<keyword evidence="2" id="KW-0805">Transcription regulation</keyword>
<keyword evidence="7" id="KW-1185">Reference proteome</keyword>
<name>A0A938YSW4_9ACTN</name>
<evidence type="ECO:0000313" key="6">
    <source>
        <dbReference type="EMBL" id="MBM9478270.1"/>
    </source>
</evidence>
<dbReference type="InterPro" id="IPR051054">
    <property type="entry name" value="SorC_transcr_regulators"/>
</dbReference>
<evidence type="ECO:0000256" key="2">
    <source>
        <dbReference type="ARBA" id="ARBA00023015"/>
    </source>
</evidence>
<evidence type="ECO:0000256" key="1">
    <source>
        <dbReference type="ARBA" id="ARBA00010466"/>
    </source>
</evidence>
<evidence type="ECO:0000256" key="4">
    <source>
        <dbReference type="ARBA" id="ARBA00023163"/>
    </source>
</evidence>
<dbReference type="InterPro" id="IPR007324">
    <property type="entry name" value="Sugar-bd_dom_put"/>
</dbReference>
<dbReference type="SUPFAM" id="SSF100950">
    <property type="entry name" value="NagB/RpiA/CoA transferase-like"/>
    <property type="match status" value="1"/>
</dbReference>
<dbReference type="Gene3D" id="3.40.50.1360">
    <property type="match status" value="1"/>
</dbReference>
<feature type="domain" description="Sugar-binding" evidence="5">
    <location>
        <begin position="78"/>
        <end position="328"/>
    </location>
</feature>
<proteinExistence type="inferred from homology"/>
<evidence type="ECO:0000313" key="7">
    <source>
        <dbReference type="Proteomes" id="UP000663801"/>
    </source>
</evidence>
<dbReference type="Pfam" id="PF04198">
    <property type="entry name" value="Sugar-bind"/>
    <property type="match status" value="1"/>
</dbReference>